<dbReference type="AlphaFoldDB" id="A0A3B5ZZN7"/>
<dbReference type="Gramene" id="TraesCS1D03G0746100.1">
    <property type="protein sequence ID" value="TraesCS1D03G0746100.1.CDS"/>
    <property type="gene ID" value="TraesCS1D03G0746100"/>
</dbReference>
<feature type="compositionally biased region" description="Polar residues" evidence="1">
    <location>
        <begin position="649"/>
        <end position="666"/>
    </location>
</feature>
<name>A0A3B5ZZN7_WHEAT</name>
<evidence type="ECO:0000313" key="3">
    <source>
        <dbReference type="Proteomes" id="UP000019116"/>
    </source>
</evidence>
<evidence type="ECO:0000313" key="2">
    <source>
        <dbReference type="EnsemblPlants" id="TraesCS1D02G314200.2"/>
    </source>
</evidence>
<dbReference type="PANTHER" id="PTHR36308:SF1">
    <property type="entry name" value="DENTIN SIALOPHOSPHOPROTEIN-RELATED"/>
    <property type="match status" value="1"/>
</dbReference>
<dbReference type="OrthoDB" id="1904894at2759"/>
<feature type="compositionally biased region" description="Basic and acidic residues" evidence="1">
    <location>
        <begin position="259"/>
        <end position="273"/>
    </location>
</feature>
<gene>
    <name evidence="2" type="primary">LOC123182482</name>
</gene>
<feature type="region of interest" description="Disordered" evidence="1">
    <location>
        <begin position="598"/>
        <end position="632"/>
    </location>
</feature>
<organism evidence="2">
    <name type="scientific">Triticum aestivum</name>
    <name type="common">Wheat</name>
    <dbReference type="NCBI Taxonomy" id="4565"/>
    <lineage>
        <taxon>Eukaryota</taxon>
        <taxon>Viridiplantae</taxon>
        <taxon>Streptophyta</taxon>
        <taxon>Embryophyta</taxon>
        <taxon>Tracheophyta</taxon>
        <taxon>Spermatophyta</taxon>
        <taxon>Magnoliopsida</taxon>
        <taxon>Liliopsida</taxon>
        <taxon>Poales</taxon>
        <taxon>Poaceae</taxon>
        <taxon>BOP clade</taxon>
        <taxon>Pooideae</taxon>
        <taxon>Triticodae</taxon>
        <taxon>Triticeae</taxon>
        <taxon>Triticinae</taxon>
        <taxon>Triticum</taxon>
    </lineage>
</organism>
<keyword evidence="3" id="KW-1185">Reference proteome</keyword>
<dbReference type="Gramene" id="TraesCS1D02G314200.2">
    <property type="protein sequence ID" value="TraesCS1D02G314200.2"/>
    <property type="gene ID" value="TraesCS1D02G314200"/>
</dbReference>
<feature type="region of interest" description="Disordered" evidence="1">
    <location>
        <begin position="245"/>
        <end position="323"/>
    </location>
</feature>
<dbReference type="PaxDb" id="4565-Traes_1DL_B71FD073D.1"/>
<sequence length="739" mass="79369">MKVKTSLLLALVEFDGDSTDSNKSKETPKSGLVLSDLLDLKLTFPPENREISGSSTSNKQPSVACTLDLPGVNLDSFSIERKKEIAATTAALPPTHTIVQEKHSRSHESSSSEMHITSKGFDSFRTKTESVVGDSKQLDLFKSASVAEPSNFPVSGTAIRPVLAAGNQTNIESEDLASALNVDNLSIQKAVPANAETNVRMVAGNNVAEFTGSSLDKNSVENSELSGRSDIGVSTDEAFDDWQEFTEGGNQGTVSNVGEHTERPLVSDSEIKGTDPLPIGSMESSNNVAESDDWQAFAQSSAQGDSVKLVEESSSGQGGDGLGNPVAELEHSLEAHAVDLWPAGNVKEHNSTEIVEQTDDSFDDWQDFTTPGQARVASFNEAGKLAEVSPVSHRETDVDSWFTESTRESSNTGLVNGNNSMLDDWQGFAGSDQTQQSSYNVGGELMDISFEQLDGTGPVQLPANVSSNKTTNIVSTNMEDNTFDIWQDVAAPRHQQKNISNLGRETTGVSSVPAKEIDSMDLWLTSNIKGSNSCSTDVSGIHESPNTWQDFASFGQAQGNMKIPVEGQFVKDPSGAEPVDLWSSSHTEQFKNLEQINANNDPFDDWQDFKNSPELETSLQGQPGAPLSDKPSVLTADMTGLEFGSFAQSVPSQRQIHNKQDNSNEANAAPPGEHERMGVMQQMGDVDALSATSHDSNPRPKSEAGNANVEKLLSQMHDLSFMLKDELSVPAKSAGRSES</sequence>
<reference evidence="2" key="2">
    <citation type="submission" date="2018-10" db="UniProtKB">
        <authorList>
            <consortium name="EnsemblPlants"/>
        </authorList>
    </citation>
    <scope>IDENTIFICATION</scope>
</reference>
<dbReference type="EnsemblPlants" id="TraesCS1D02G314200.2">
    <property type="protein sequence ID" value="TraesCS1D02G314200.2"/>
    <property type="gene ID" value="TraesCS1D02G314200"/>
</dbReference>
<feature type="region of interest" description="Disordered" evidence="1">
    <location>
        <begin position="649"/>
        <end position="711"/>
    </location>
</feature>
<protein>
    <submittedName>
        <fullName evidence="2">Uncharacterized protein</fullName>
    </submittedName>
</protein>
<dbReference type="PANTHER" id="PTHR36308">
    <property type="entry name" value="DENTIN SIALOPHOSPHOPROTEIN-RELATED"/>
    <property type="match status" value="1"/>
</dbReference>
<accession>A0A3B5ZZN7</accession>
<dbReference type="Proteomes" id="UP000019116">
    <property type="component" value="Chromosome 1D"/>
</dbReference>
<proteinExistence type="predicted"/>
<reference evidence="2" key="1">
    <citation type="submission" date="2018-08" db="EMBL/GenBank/DDBJ databases">
        <authorList>
            <person name="Rossello M."/>
        </authorList>
    </citation>
    <scope>NUCLEOTIDE SEQUENCE [LARGE SCALE GENOMIC DNA]</scope>
    <source>
        <strain evidence="2">cv. Chinese Spring</strain>
    </source>
</reference>
<evidence type="ECO:0000256" key="1">
    <source>
        <dbReference type="SAM" id="MobiDB-lite"/>
    </source>
</evidence>